<dbReference type="OrthoDB" id="342399at2"/>
<feature type="domain" description="HTH araC/xylS-type" evidence="9">
    <location>
        <begin position="414"/>
        <end position="512"/>
    </location>
</feature>
<dbReference type="InterPro" id="IPR001789">
    <property type="entry name" value="Sig_transdc_resp-reg_receiver"/>
</dbReference>
<dbReference type="PANTHER" id="PTHR42713:SF3">
    <property type="entry name" value="TRANSCRIPTIONAL REGULATORY PROTEIN HPTR"/>
    <property type="match status" value="1"/>
</dbReference>
<dbReference type="PATRIC" id="fig|217031.6.peg.4692"/>
<keyword evidence="5" id="KW-0805">Transcription regulation</keyword>
<feature type="domain" description="Response regulatory" evidence="10">
    <location>
        <begin position="4"/>
        <end position="122"/>
    </location>
</feature>
<dbReference type="Proteomes" id="UP000077881">
    <property type="component" value="Unassembled WGS sequence"/>
</dbReference>
<evidence type="ECO:0000256" key="6">
    <source>
        <dbReference type="ARBA" id="ARBA00023125"/>
    </source>
</evidence>
<dbReference type="CDD" id="cd17536">
    <property type="entry name" value="REC_YesN-like"/>
    <property type="match status" value="1"/>
</dbReference>
<dbReference type="Gene3D" id="3.40.50.2300">
    <property type="match status" value="1"/>
</dbReference>
<dbReference type="EMBL" id="LDJR01000061">
    <property type="protein sequence ID" value="OAK67152.1"/>
    <property type="molecule type" value="Genomic_DNA"/>
</dbReference>
<dbReference type="GO" id="GO:0005737">
    <property type="term" value="C:cytoplasm"/>
    <property type="evidence" value="ECO:0007669"/>
    <property type="project" value="UniProtKB-SubCell"/>
</dbReference>
<dbReference type="PANTHER" id="PTHR42713">
    <property type="entry name" value="HISTIDINE KINASE-RELATED"/>
    <property type="match status" value="1"/>
</dbReference>
<dbReference type="PRINTS" id="PR00032">
    <property type="entry name" value="HTHARAC"/>
</dbReference>
<evidence type="ECO:0000313" key="12">
    <source>
        <dbReference type="Proteomes" id="UP000077881"/>
    </source>
</evidence>
<organism evidence="11 12">
    <name type="scientific">Lederbergia galactosidilytica</name>
    <dbReference type="NCBI Taxonomy" id="217031"/>
    <lineage>
        <taxon>Bacteria</taxon>
        <taxon>Bacillati</taxon>
        <taxon>Bacillota</taxon>
        <taxon>Bacilli</taxon>
        <taxon>Bacillales</taxon>
        <taxon>Bacillaceae</taxon>
        <taxon>Lederbergia</taxon>
    </lineage>
</organism>
<dbReference type="AlphaFoldDB" id="A0A177ZGV6"/>
<dbReference type="GO" id="GO:0003700">
    <property type="term" value="F:DNA-binding transcription factor activity"/>
    <property type="evidence" value="ECO:0007669"/>
    <property type="project" value="InterPro"/>
</dbReference>
<keyword evidence="3 8" id="KW-0597">Phosphoprotein</keyword>
<dbReference type="PROSITE" id="PS00041">
    <property type="entry name" value="HTH_ARAC_FAMILY_1"/>
    <property type="match status" value="1"/>
</dbReference>
<dbReference type="SUPFAM" id="SSF52172">
    <property type="entry name" value="CheY-like"/>
    <property type="match status" value="1"/>
</dbReference>
<dbReference type="GO" id="GO:0043565">
    <property type="term" value="F:sequence-specific DNA binding"/>
    <property type="evidence" value="ECO:0007669"/>
    <property type="project" value="InterPro"/>
</dbReference>
<dbReference type="InterPro" id="IPR020449">
    <property type="entry name" value="Tscrpt_reg_AraC-type_HTH"/>
</dbReference>
<dbReference type="Pfam" id="PF00072">
    <property type="entry name" value="Response_reg"/>
    <property type="match status" value="1"/>
</dbReference>
<keyword evidence="4" id="KW-0902">Two-component regulatory system</keyword>
<reference evidence="11 12" key="1">
    <citation type="submission" date="2015-05" db="EMBL/GenBank/DDBJ databases">
        <title>Comparison of genome.</title>
        <authorList>
            <person name="Zheng Z."/>
            <person name="Sun M."/>
        </authorList>
    </citation>
    <scope>NUCLEOTIDE SEQUENCE [LARGE SCALE GENOMIC DNA]</scope>
    <source>
        <strain evidence="11 12">G25-74</strain>
    </source>
</reference>
<name>A0A177ZGV6_9BACI</name>
<evidence type="ECO:0000256" key="5">
    <source>
        <dbReference type="ARBA" id="ARBA00023015"/>
    </source>
</evidence>
<evidence type="ECO:0000256" key="4">
    <source>
        <dbReference type="ARBA" id="ARBA00023012"/>
    </source>
</evidence>
<dbReference type="InterPro" id="IPR018060">
    <property type="entry name" value="HTH_AraC"/>
</dbReference>
<dbReference type="STRING" id="217031.ABB05_21600"/>
<dbReference type="PROSITE" id="PS01124">
    <property type="entry name" value="HTH_ARAC_FAMILY_2"/>
    <property type="match status" value="1"/>
</dbReference>
<evidence type="ECO:0000259" key="10">
    <source>
        <dbReference type="PROSITE" id="PS50110"/>
    </source>
</evidence>
<evidence type="ECO:0000256" key="2">
    <source>
        <dbReference type="ARBA" id="ARBA00022490"/>
    </source>
</evidence>
<evidence type="ECO:0008006" key="13">
    <source>
        <dbReference type="Google" id="ProtNLM"/>
    </source>
</evidence>
<feature type="modified residue" description="4-aspartylphosphate" evidence="8">
    <location>
        <position position="57"/>
    </location>
</feature>
<evidence type="ECO:0000259" key="9">
    <source>
        <dbReference type="PROSITE" id="PS01124"/>
    </source>
</evidence>
<evidence type="ECO:0000256" key="3">
    <source>
        <dbReference type="ARBA" id="ARBA00022553"/>
    </source>
</evidence>
<dbReference type="PROSITE" id="PS50110">
    <property type="entry name" value="RESPONSE_REGULATORY"/>
    <property type="match status" value="1"/>
</dbReference>
<protein>
    <recommendedName>
        <fullName evidence="13">Two-component response regulator</fullName>
    </recommendedName>
</protein>
<keyword evidence="2" id="KW-0963">Cytoplasm</keyword>
<dbReference type="SUPFAM" id="SSF46689">
    <property type="entry name" value="Homeodomain-like"/>
    <property type="match status" value="2"/>
</dbReference>
<comment type="subcellular location">
    <subcellularLocation>
        <location evidence="1">Cytoplasm</location>
    </subcellularLocation>
</comment>
<dbReference type="Pfam" id="PF12833">
    <property type="entry name" value="HTH_18"/>
    <property type="match status" value="1"/>
</dbReference>
<proteinExistence type="predicted"/>
<dbReference type="InterPro" id="IPR011006">
    <property type="entry name" value="CheY-like_superfamily"/>
</dbReference>
<keyword evidence="7" id="KW-0804">Transcription</keyword>
<dbReference type="SMART" id="SM00448">
    <property type="entry name" value="REC"/>
    <property type="match status" value="1"/>
</dbReference>
<gene>
    <name evidence="11" type="ORF">ABB05_21600</name>
</gene>
<dbReference type="Gene3D" id="1.10.10.60">
    <property type="entry name" value="Homeodomain-like"/>
    <property type="match status" value="2"/>
</dbReference>
<sequence length="519" mass="61003">MTYKMLLVDDEPIILRGLRLTIPWETINVEVIDIAQDGEEAIEKIKEHGNIEIVITDVKMTKVDGLQLANFLYNHFPHIRTIILSGYDEFEYAQQAIKLGVKDYLLKPVKIAELVEKVKLLANEIELEKHQRKKMHETRLRNSIMEQISDIQGGIITALDSSNPIKVYPFISLHQNYMRKINNLSDGKFEEFLVGWEKTIENRLNEFGLSSYSFFTEKNILLTCVYDEERQQMSAQMLQNLKWDDDLALRFIPFDKWIPVENLKTVYPLLVAAVKFLPFTDDFCIVVSDQLCRATEPAYPHELEKKVIHSIVHKEDENVYLLVNELFQYFSSNKFFLEEVIEVCRNLFNQISQHYESLGGKKVHQWDFHFKETINVHLYNSYELLAELFYQDLSIIRKEQSELESIDKQDLLIDHAKEYIHEFYGTNIKVHEVADIINITPNYFSSLFKRKTGVNFNEYVNQLRVNEAKVLLVETPFKVSEISEQVGFLEYKYFVGVFKKHTGMTPTNYRKFRSLQCVK</sequence>
<evidence type="ECO:0000256" key="8">
    <source>
        <dbReference type="PROSITE-ProRule" id="PRU00169"/>
    </source>
</evidence>
<keyword evidence="6" id="KW-0238">DNA-binding</keyword>
<accession>A0A177ZGV6</accession>
<dbReference type="GO" id="GO:0000160">
    <property type="term" value="P:phosphorelay signal transduction system"/>
    <property type="evidence" value="ECO:0007669"/>
    <property type="project" value="UniProtKB-KW"/>
</dbReference>
<dbReference type="RefSeq" id="WP_064468928.1">
    <property type="nucleotide sequence ID" value="NZ_LDJR01000061.1"/>
</dbReference>
<evidence type="ECO:0000313" key="11">
    <source>
        <dbReference type="EMBL" id="OAK67152.1"/>
    </source>
</evidence>
<evidence type="ECO:0000256" key="1">
    <source>
        <dbReference type="ARBA" id="ARBA00004496"/>
    </source>
</evidence>
<dbReference type="SMART" id="SM00342">
    <property type="entry name" value="HTH_ARAC"/>
    <property type="match status" value="1"/>
</dbReference>
<dbReference type="InterPro" id="IPR009057">
    <property type="entry name" value="Homeodomain-like_sf"/>
</dbReference>
<keyword evidence="12" id="KW-1185">Reference proteome</keyword>
<dbReference type="InterPro" id="IPR051552">
    <property type="entry name" value="HptR"/>
</dbReference>
<dbReference type="InterPro" id="IPR018062">
    <property type="entry name" value="HTH_AraC-typ_CS"/>
</dbReference>
<evidence type="ECO:0000256" key="7">
    <source>
        <dbReference type="ARBA" id="ARBA00023163"/>
    </source>
</evidence>
<comment type="caution">
    <text evidence="11">The sequence shown here is derived from an EMBL/GenBank/DDBJ whole genome shotgun (WGS) entry which is preliminary data.</text>
</comment>